<proteinExistence type="inferred from homology"/>
<evidence type="ECO:0000259" key="5">
    <source>
        <dbReference type="PROSITE" id="PS50931"/>
    </source>
</evidence>
<dbReference type="SUPFAM" id="SSF46785">
    <property type="entry name" value="Winged helix' DNA-binding domain"/>
    <property type="match status" value="1"/>
</dbReference>
<dbReference type="Proteomes" id="UP000198891">
    <property type="component" value="Unassembled WGS sequence"/>
</dbReference>
<organism evidence="6 7">
    <name type="scientific">Herbiconiux ginsengi</name>
    <dbReference type="NCBI Taxonomy" id="381665"/>
    <lineage>
        <taxon>Bacteria</taxon>
        <taxon>Bacillati</taxon>
        <taxon>Actinomycetota</taxon>
        <taxon>Actinomycetes</taxon>
        <taxon>Micrococcales</taxon>
        <taxon>Microbacteriaceae</taxon>
        <taxon>Herbiconiux</taxon>
    </lineage>
</organism>
<keyword evidence="3" id="KW-0238">DNA-binding</keyword>
<dbReference type="Pfam" id="PF03466">
    <property type="entry name" value="LysR_substrate"/>
    <property type="match status" value="1"/>
</dbReference>
<dbReference type="InterPro" id="IPR036390">
    <property type="entry name" value="WH_DNA-bd_sf"/>
</dbReference>
<dbReference type="InterPro" id="IPR050950">
    <property type="entry name" value="HTH-type_LysR_regulators"/>
</dbReference>
<dbReference type="STRING" id="381665.SAMN05216554_1104"/>
<dbReference type="Pfam" id="PF00126">
    <property type="entry name" value="HTH_1"/>
    <property type="match status" value="1"/>
</dbReference>
<dbReference type="PRINTS" id="PR00039">
    <property type="entry name" value="HTHLYSR"/>
</dbReference>
<gene>
    <name evidence="6" type="ORF">SAMN05216554_1104</name>
</gene>
<evidence type="ECO:0000256" key="1">
    <source>
        <dbReference type="ARBA" id="ARBA00009437"/>
    </source>
</evidence>
<dbReference type="GO" id="GO:0003700">
    <property type="term" value="F:DNA-binding transcription factor activity"/>
    <property type="evidence" value="ECO:0007669"/>
    <property type="project" value="InterPro"/>
</dbReference>
<dbReference type="Gene3D" id="1.10.10.10">
    <property type="entry name" value="Winged helix-like DNA-binding domain superfamily/Winged helix DNA-binding domain"/>
    <property type="match status" value="1"/>
</dbReference>
<dbReference type="InterPro" id="IPR005119">
    <property type="entry name" value="LysR_subst-bd"/>
</dbReference>
<dbReference type="InterPro" id="IPR000847">
    <property type="entry name" value="LysR_HTH_N"/>
</dbReference>
<dbReference type="AlphaFoldDB" id="A0A1H3LTC2"/>
<evidence type="ECO:0000256" key="4">
    <source>
        <dbReference type="ARBA" id="ARBA00023163"/>
    </source>
</evidence>
<dbReference type="PANTHER" id="PTHR30419">
    <property type="entry name" value="HTH-TYPE TRANSCRIPTIONAL REGULATOR YBHD"/>
    <property type="match status" value="1"/>
</dbReference>
<dbReference type="Gene3D" id="3.40.190.290">
    <property type="match status" value="1"/>
</dbReference>
<dbReference type="InterPro" id="IPR036388">
    <property type="entry name" value="WH-like_DNA-bd_sf"/>
</dbReference>
<evidence type="ECO:0000256" key="3">
    <source>
        <dbReference type="ARBA" id="ARBA00023125"/>
    </source>
</evidence>
<dbReference type="GO" id="GO:0003677">
    <property type="term" value="F:DNA binding"/>
    <property type="evidence" value="ECO:0007669"/>
    <property type="project" value="UniProtKB-KW"/>
</dbReference>
<dbReference type="SUPFAM" id="SSF53850">
    <property type="entry name" value="Periplasmic binding protein-like II"/>
    <property type="match status" value="1"/>
</dbReference>
<feature type="domain" description="HTH lysR-type" evidence="5">
    <location>
        <begin position="22"/>
        <end position="79"/>
    </location>
</feature>
<dbReference type="PROSITE" id="PS50931">
    <property type="entry name" value="HTH_LYSR"/>
    <property type="match status" value="1"/>
</dbReference>
<keyword evidence="2" id="KW-0805">Transcription regulation</keyword>
<comment type="similarity">
    <text evidence="1">Belongs to the LysR transcriptional regulatory family.</text>
</comment>
<dbReference type="GO" id="GO:0005829">
    <property type="term" value="C:cytosol"/>
    <property type="evidence" value="ECO:0007669"/>
    <property type="project" value="TreeGrafter"/>
</dbReference>
<reference evidence="6 7" key="1">
    <citation type="submission" date="2016-10" db="EMBL/GenBank/DDBJ databases">
        <authorList>
            <person name="de Groot N.N."/>
        </authorList>
    </citation>
    <scope>NUCLEOTIDE SEQUENCE [LARGE SCALE GENOMIC DNA]</scope>
    <source>
        <strain evidence="6 7">CGMCC 4.3491</strain>
    </source>
</reference>
<accession>A0A1H3LTC2</accession>
<keyword evidence="7" id="KW-1185">Reference proteome</keyword>
<keyword evidence="4" id="KW-0804">Transcription</keyword>
<dbReference type="FunFam" id="1.10.10.10:FF:000001">
    <property type="entry name" value="LysR family transcriptional regulator"/>
    <property type="match status" value="1"/>
</dbReference>
<sequence length="316" mass="34302">MPHRVQRFILIRLIAFLYYRRMETRLLEYFVTVADERNVTRASESLFVAQSTVSAGLRSLERELGVRLFERTTKTVTLLPAGEALLPLARALLDDLEGFRQVATESGAGLRGRVRMGTFAAMQVLDLPVILGGFRREHPLVDIQLVASPTGSTGLLDDLAHGRLDLALTAVPAPPDLDSWPLVEVEFVALLPETHRLASARSVSLADLAADDWVDVLPGFGNRVQLDHVLAEHSIVRHIAAELADLPSVAPCVAAGFGVAVVPDVVDTIGCVRIPLAEPMAPWVLSLAVRHGAGRRPQIRALIENIRAAAGARQLP</sequence>
<evidence type="ECO:0000313" key="7">
    <source>
        <dbReference type="Proteomes" id="UP000198891"/>
    </source>
</evidence>
<dbReference type="EMBL" id="FNPZ01000001">
    <property type="protein sequence ID" value="SDY67095.1"/>
    <property type="molecule type" value="Genomic_DNA"/>
</dbReference>
<name>A0A1H3LTC2_9MICO</name>
<evidence type="ECO:0000313" key="6">
    <source>
        <dbReference type="EMBL" id="SDY67095.1"/>
    </source>
</evidence>
<evidence type="ECO:0000256" key="2">
    <source>
        <dbReference type="ARBA" id="ARBA00023015"/>
    </source>
</evidence>
<protein>
    <submittedName>
        <fullName evidence="6">Transcriptional regulator, LysR family</fullName>
    </submittedName>
</protein>